<dbReference type="NCBIfam" id="NF007161">
    <property type="entry name" value="PRK09599.1"/>
    <property type="match status" value="1"/>
</dbReference>
<keyword evidence="6" id="KW-1185">Reference proteome</keyword>
<dbReference type="InterPro" id="IPR006115">
    <property type="entry name" value="6PGDH_NADP-bd"/>
</dbReference>
<evidence type="ECO:0000259" key="4">
    <source>
        <dbReference type="SMART" id="SM01350"/>
    </source>
</evidence>
<gene>
    <name evidence="5" type="primary">yqeC</name>
    <name evidence="5" type="ORF">PM10SUCC1_04550</name>
</gene>
<organism evidence="5 6">
    <name type="scientific">Propionigenium maris DSM 9537</name>
    <dbReference type="NCBI Taxonomy" id="1123000"/>
    <lineage>
        <taxon>Bacteria</taxon>
        <taxon>Fusobacteriati</taxon>
        <taxon>Fusobacteriota</taxon>
        <taxon>Fusobacteriia</taxon>
        <taxon>Fusobacteriales</taxon>
        <taxon>Fusobacteriaceae</taxon>
        <taxon>Propionigenium</taxon>
    </lineage>
</organism>
<evidence type="ECO:0000256" key="3">
    <source>
        <dbReference type="ARBA" id="ARBA00023064"/>
    </source>
</evidence>
<comment type="similarity">
    <text evidence="1">Belongs to the 6-phosphogluconate dehydrogenase family.</text>
</comment>
<dbReference type="Gene3D" id="3.40.50.720">
    <property type="entry name" value="NAD(P)-binding Rossmann-like Domain"/>
    <property type="match status" value="1"/>
</dbReference>
<keyword evidence="3" id="KW-0311">Gluconate utilization</keyword>
<proteinExistence type="inferred from homology"/>
<evidence type="ECO:0000256" key="2">
    <source>
        <dbReference type="ARBA" id="ARBA00023002"/>
    </source>
</evidence>
<dbReference type="InterPro" id="IPR006114">
    <property type="entry name" value="6PGDH_C"/>
</dbReference>
<dbReference type="SUPFAM" id="SSF51735">
    <property type="entry name" value="NAD(P)-binding Rossmann-fold domains"/>
    <property type="match status" value="1"/>
</dbReference>
<dbReference type="Pfam" id="PF03446">
    <property type="entry name" value="NAD_binding_2"/>
    <property type="match status" value="1"/>
</dbReference>
<evidence type="ECO:0000313" key="5">
    <source>
        <dbReference type="EMBL" id="GLI54940.1"/>
    </source>
</evidence>
<sequence>MKIAMIGLGKMGGNMTRKLLEKGHEMVVFDLNQELRERYEELGAHGARDIEDFIEKCNNHGAEVVWSMLPDNITFDTLTKVAKGLEGNRVIVDGGNSYYKDTVILADEVKEYDHELVDAGTSGGIWGLEKGYCFMVGGSHRAYKIVEPILRDLGAEDGYAHMGPVGSGHYVKMVHNGIEYALMQAYGEGFELLKNKEEFDLDLERISKVWQSGSVIDSWLLELCEKMFARDGELSDIRGYVEDSGEGRWTVLEGIEQRAAAPLITLSLLQRFRSRREETFTDKVIAGLRNEFGGHGFKKRGE</sequence>
<dbReference type="RefSeq" id="WP_281833148.1">
    <property type="nucleotide sequence ID" value="NZ_BSDY01000002.1"/>
</dbReference>
<accession>A0A9W6GIT3</accession>
<keyword evidence="2" id="KW-0560">Oxidoreductase</keyword>
<dbReference type="Pfam" id="PF00393">
    <property type="entry name" value="6PGD"/>
    <property type="match status" value="1"/>
</dbReference>
<dbReference type="InterPro" id="IPR008927">
    <property type="entry name" value="6-PGluconate_DH-like_C_sf"/>
</dbReference>
<dbReference type="GO" id="GO:0050661">
    <property type="term" value="F:NADP binding"/>
    <property type="evidence" value="ECO:0007669"/>
    <property type="project" value="InterPro"/>
</dbReference>
<dbReference type="InterPro" id="IPR004849">
    <property type="entry name" value="6DGDH_YqeC"/>
</dbReference>
<dbReference type="GO" id="GO:0004616">
    <property type="term" value="F:phosphogluconate dehydrogenase (decarboxylating) activity"/>
    <property type="evidence" value="ECO:0007669"/>
    <property type="project" value="InterPro"/>
</dbReference>
<dbReference type="Gene3D" id="1.10.1040.10">
    <property type="entry name" value="N-(1-d-carboxylethyl)-l-norvaline Dehydrogenase, domain 2"/>
    <property type="match status" value="1"/>
</dbReference>
<evidence type="ECO:0000313" key="6">
    <source>
        <dbReference type="Proteomes" id="UP001144471"/>
    </source>
</evidence>
<feature type="domain" description="6-phosphogluconate dehydrogenase C-terminal" evidence="4">
    <location>
        <begin position="168"/>
        <end position="302"/>
    </location>
</feature>
<dbReference type="PRINTS" id="PR00076">
    <property type="entry name" value="6PGDHDRGNASE"/>
</dbReference>
<dbReference type="SUPFAM" id="SSF48179">
    <property type="entry name" value="6-phosphogluconate dehydrogenase C-terminal domain-like"/>
    <property type="match status" value="1"/>
</dbReference>
<dbReference type="NCBIfam" id="TIGR00872">
    <property type="entry name" value="gnd_rel"/>
    <property type="match status" value="1"/>
</dbReference>
<comment type="caution">
    <text evidence="5">The sequence shown here is derived from an EMBL/GenBank/DDBJ whole genome shotgun (WGS) entry which is preliminary data.</text>
</comment>
<dbReference type="EMBL" id="BSDY01000002">
    <property type="protein sequence ID" value="GLI54940.1"/>
    <property type="molecule type" value="Genomic_DNA"/>
</dbReference>
<dbReference type="Proteomes" id="UP001144471">
    <property type="component" value="Unassembled WGS sequence"/>
</dbReference>
<dbReference type="InterPro" id="IPR036291">
    <property type="entry name" value="NAD(P)-bd_dom_sf"/>
</dbReference>
<dbReference type="InterPro" id="IPR006183">
    <property type="entry name" value="Pgluconate_DH"/>
</dbReference>
<dbReference type="SMART" id="SM01350">
    <property type="entry name" value="6PGD"/>
    <property type="match status" value="1"/>
</dbReference>
<dbReference type="AlphaFoldDB" id="A0A9W6GIT3"/>
<name>A0A9W6GIT3_9FUSO</name>
<dbReference type="GO" id="GO:0019521">
    <property type="term" value="P:D-gluconate metabolic process"/>
    <property type="evidence" value="ECO:0007669"/>
    <property type="project" value="UniProtKB-KW"/>
</dbReference>
<reference evidence="5" key="1">
    <citation type="submission" date="2022-12" db="EMBL/GenBank/DDBJ databases">
        <title>Reference genome sequencing for broad-spectrum identification of bacterial and archaeal isolates by mass spectrometry.</title>
        <authorList>
            <person name="Sekiguchi Y."/>
            <person name="Tourlousse D.M."/>
        </authorList>
    </citation>
    <scope>NUCLEOTIDE SEQUENCE</scope>
    <source>
        <strain evidence="5">10succ1</strain>
    </source>
</reference>
<evidence type="ECO:0000256" key="1">
    <source>
        <dbReference type="ARBA" id="ARBA00008419"/>
    </source>
</evidence>
<protein>
    <submittedName>
        <fullName evidence="5">6-phosphogluconate dehydrogenase YqeC</fullName>
    </submittedName>
</protein>
<dbReference type="GO" id="GO:0006098">
    <property type="term" value="P:pentose-phosphate shunt"/>
    <property type="evidence" value="ECO:0007669"/>
    <property type="project" value="InterPro"/>
</dbReference>
<dbReference type="PANTHER" id="PTHR11811">
    <property type="entry name" value="6-PHOSPHOGLUCONATE DEHYDROGENASE"/>
    <property type="match status" value="1"/>
</dbReference>
<dbReference type="InterPro" id="IPR013328">
    <property type="entry name" value="6PGD_dom2"/>
</dbReference>